<organism evidence="3 4">
    <name type="scientific">Trujillonella endophytica</name>
    <dbReference type="NCBI Taxonomy" id="673521"/>
    <lineage>
        <taxon>Bacteria</taxon>
        <taxon>Bacillati</taxon>
        <taxon>Actinomycetota</taxon>
        <taxon>Actinomycetes</taxon>
        <taxon>Geodermatophilales</taxon>
        <taxon>Geodermatophilaceae</taxon>
        <taxon>Trujillonella</taxon>
    </lineage>
</organism>
<evidence type="ECO:0000313" key="4">
    <source>
        <dbReference type="Proteomes" id="UP000198960"/>
    </source>
</evidence>
<dbReference type="STRING" id="673521.SAMN05660991_01485"/>
<evidence type="ECO:0000259" key="1">
    <source>
        <dbReference type="Pfam" id="PF05362"/>
    </source>
</evidence>
<keyword evidence="4" id="KW-1185">Reference proteome</keyword>
<feature type="domain" description="Lon proteolytic" evidence="1">
    <location>
        <begin position="237"/>
        <end position="325"/>
    </location>
</feature>
<dbReference type="PANTHER" id="PTHR10046">
    <property type="entry name" value="ATP DEPENDENT LON PROTEASE FAMILY MEMBER"/>
    <property type="match status" value="1"/>
</dbReference>
<reference evidence="4" key="1">
    <citation type="submission" date="2016-10" db="EMBL/GenBank/DDBJ databases">
        <authorList>
            <person name="Varghese N."/>
            <person name="Submissions S."/>
        </authorList>
    </citation>
    <scope>NUCLEOTIDE SEQUENCE [LARGE SCALE GENOMIC DNA]</scope>
    <source>
        <strain evidence="4">DSM 45413</strain>
    </source>
</reference>
<dbReference type="GO" id="GO:0005524">
    <property type="term" value="F:ATP binding"/>
    <property type="evidence" value="ECO:0007669"/>
    <property type="project" value="InterPro"/>
</dbReference>
<dbReference type="OrthoDB" id="2356897at2"/>
<evidence type="ECO:0000313" key="3">
    <source>
        <dbReference type="EMBL" id="SEO72523.1"/>
    </source>
</evidence>
<dbReference type="InterPro" id="IPR027065">
    <property type="entry name" value="Lon_Prtase"/>
</dbReference>
<dbReference type="Gene3D" id="2.30.42.10">
    <property type="match status" value="1"/>
</dbReference>
<dbReference type="GO" id="GO:0030163">
    <property type="term" value="P:protein catabolic process"/>
    <property type="evidence" value="ECO:0007669"/>
    <property type="project" value="InterPro"/>
</dbReference>
<accession>A0A1H8S2X1</accession>
<dbReference type="Pfam" id="PF13180">
    <property type="entry name" value="PDZ_2"/>
    <property type="match status" value="1"/>
</dbReference>
<evidence type="ECO:0000259" key="2">
    <source>
        <dbReference type="Pfam" id="PF13180"/>
    </source>
</evidence>
<name>A0A1H8S2X1_9ACTN</name>
<protein>
    <submittedName>
        <fullName evidence="3">PDZ domain-containing protein</fullName>
    </submittedName>
</protein>
<dbReference type="Gene3D" id="3.30.230.10">
    <property type="match status" value="1"/>
</dbReference>
<dbReference type="GO" id="GO:0004176">
    <property type="term" value="F:ATP-dependent peptidase activity"/>
    <property type="evidence" value="ECO:0007669"/>
    <property type="project" value="InterPro"/>
</dbReference>
<dbReference type="EMBL" id="FOEE01000003">
    <property type="protein sequence ID" value="SEO72523.1"/>
    <property type="molecule type" value="Genomic_DNA"/>
</dbReference>
<dbReference type="GO" id="GO:0004252">
    <property type="term" value="F:serine-type endopeptidase activity"/>
    <property type="evidence" value="ECO:0007669"/>
    <property type="project" value="InterPro"/>
</dbReference>
<dbReference type="GO" id="GO:0006508">
    <property type="term" value="P:proteolysis"/>
    <property type="evidence" value="ECO:0007669"/>
    <property type="project" value="InterPro"/>
</dbReference>
<dbReference type="InterPro" id="IPR014721">
    <property type="entry name" value="Ribsml_uS5_D2-typ_fold_subgr"/>
</dbReference>
<dbReference type="RefSeq" id="WP_091941620.1">
    <property type="nucleotide sequence ID" value="NZ_FOEE01000003.1"/>
</dbReference>
<dbReference type="InterPro" id="IPR001478">
    <property type="entry name" value="PDZ"/>
</dbReference>
<feature type="domain" description="PDZ" evidence="2">
    <location>
        <begin position="136"/>
        <end position="202"/>
    </location>
</feature>
<proteinExistence type="predicted"/>
<dbReference type="AlphaFoldDB" id="A0A1H8S2X1"/>
<dbReference type="SUPFAM" id="SSF54211">
    <property type="entry name" value="Ribosomal protein S5 domain 2-like"/>
    <property type="match status" value="1"/>
</dbReference>
<dbReference type="SUPFAM" id="SSF50156">
    <property type="entry name" value="PDZ domain-like"/>
    <property type="match status" value="1"/>
</dbReference>
<dbReference type="InterPro" id="IPR020568">
    <property type="entry name" value="Ribosomal_Su5_D2-typ_SF"/>
</dbReference>
<gene>
    <name evidence="3" type="ORF">SAMN05660991_01485</name>
</gene>
<dbReference type="Pfam" id="PF05362">
    <property type="entry name" value="Lon_C"/>
    <property type="match status" value="1"/>
</dbReference>
<dbReference type="InterPro" id="IPR036034">
    <property type="entry name" value="PDZ_sf"/>
</dbReference>
<dbReference type="InterPro" id="IPR008269">
    <property type="entry name" value="Lon_proteolytic"/>
</dbReference>
<sequence>MTRRIAVLGTGVVLLLVLGVLGTAVPVPYVAQQPGPTYNTIGEVDGEPLIAVTGRERNDVSGNLNLTTVGVSRPGLSLVEAVQGWFDDEISIVPQESVYPSGRSREETQRANREAFLSSEERAEAVALERLGYPEKVVVRGIPAEDSPSAGRLEENDAIESIDGRPTPDTAALDEVLGGIEGGSTVTVAYTRLGEPGTVEITTGRATEREGALLGILVTDRPSAPFDVDIQVQDIGGPSAGLMLTLGILDLVGDTDLTEGAVIAGTGTIDEAGSVGPIGGIQLKMVAARDLGAELFLVPADNCDEALDAPQPGLVLARVADVDDALDALADHRAGRTPEGC</sequence>
<dbReference type="Proteomes" id="UP000198960">
    <property type="component" value="Unassembled WGS sequence"/>
</dbReference>